<evidence type="ECO:0000313" key="2">
    <source>
        <dbReference type="EMBL" id="MPM38408.1"/>
    </source>
</evidence>
<dbReference type="EMBL" id="VSSQ01008275">
    <property type="protein sequence ID" value="MPM38408.1"/>
    <property type="molecule type" value="Genomic_DNA"/>
</dbReference>
<name>A0A644ZDM2_9ZZZZ</name>
<dbReference type="AlphaFoldDB" id="A0A644ZDM2"/>
<accession>A0A644ZDM2</accession>
<comment type="caution">
    <text evidence="2">The sequence shown here is derived from an EMBL/GenBank/DDBJ whole genome shotgun (WGS) entry which is preliminary data.</text>
</comment>
<sequence>MREPDRGAEGVHGTAGQGPGLGLGGVGVQRQVDGPALDLDHPGRRLDPGQVGGGQPVAAHRGEHLEHHTGAYVTAEIAQHLEVVEPGDRGDHPRVAGQLDGA</sequence>
<feature type="compositionally biased region" description="Basic and acidic residues" evidence="1">
    <location>
        <begin position="38"/>
        <end position="47"/>
    </location>
</feature>
<proteinExistence type="predicted"/>
<organism evidence="2">
    <name type="scientific">bioreactor metagenome</name>
    <dbReference type="NCBI Taxonomy" id="1076179"/>
    <lineage>
        <taxon>unclassified sequences</taxon>
        <taxon>metagenomes</taxon>
        <taxon>ecological metagenomes</taxon>
    </lineage>
</organism>
<feature type="region of interest" description="Disordered" evidence="1">
    <location>
        <begin position="1"/>
        <end position="57"/>
    </location>
</feature>
<protein>
    <submittedName>
        <fullName evidence="2">Uncharacterized protein</fullName>
    </submittedName>
</protein>
<gene>
    <name evidence="2" type="ORF">SDC9_85037</name>
</gene>
<evidence type="ECO:0000256" key="1">
    <source>
        <dbReference type="SAM" id="MobiDB-lite"/>
    </source>
</evidence>
<feature type="compositionally biased region" description="Gly residues" evidence="1">
    <location>
        <begin position="13"/>
        <end position="27"/>
    </location>
</feature>
<reference evidence="2" key="1">
    <citation type="submission" date="2019-08" db="EMBL/GenBank/DDBJ databases">
        <authorList>
            <person name="Kucharzyk K."/>
            <person name="Murdoch R.W."/>
            <person name="Higgins S."/>
            <person name="Loffler F."/>
        </authorList>
    </citation>
    <scope>NUCLEOTIDE SEQUENCE</scope>
</reference>